<keyword evidence="3" id="KW-0326">Glycosidase</keyword>
<proteinExistence type="inferred from homology"/>
<dbReference type="AlphaFoldDB" id="A0A6H0WKG8"/>
<dbReference type="PANTHER" id="PTHR43002">
    <property type="entry name" value="GLYCOGEN DEBRANCHING ENZYME"/>
    <property type="match status" value="1"/>
</dbReference>
<dbReference type="InterPro" id="IPR013783">
    <property type="entry name" value="Ig-like_fold"/>
</dbReference>
<dbReference type="InterPro" id="IPR014756">
    <property type="entry name" value="Ig_E-set"/>
</dbReference>
<dbReference type="Pfam" id="PF17999">
    <property type="entry name" value="PulA_N1"/>
    <property type="match status" value="1"/>
</dbReference>
<dbReference type="SUPFAM" id="SSF51445">
    <property type="entry name" value="(Trans)glycosidases"/>
    <property type="match status" value="1"/>
</dbReference>
<dbReference type="InterPro" id="IPR040697">
    <property type="entry name" value="PulA_N1"/>
</dbReference>
<dbReference type="GO" id="GO:0051060">
    <property type="term" value="F:pullulanase activity"/>
    <property type="evidence" value="ECO:0007669"/>
    <property type="project" value="UniProtKB-EC"/>
</dbReference>
<dbReference type="Proteomes" id="UP000501914">
    <property type="component" value="Chromosome"/>
</dbReference>
<dbReference type="InterPro" id="IPR013780">
    <property type="entry name" value="Glyco_hydro_b"/>
</dbReference>
<dbReference type="InterPro" id="IPR011840">
    <property type="entry name" value="PulA_typeI"/>
</dbReference>
<dbReference type="GO" id="GO:0005975">
    <property type="term" value="P:carbohydrate metabolic process"/>
    <property type="evidence" value="ECO:0007669"/>
    <property type="project" value="InterPro"/>
</dbReference>
<dbReference type="EMBL" id="CP048852">
    <property type="protein sequence ID" value="QIW81062.1"/>
    <property type="molecule type" value="Genomic_DNA"/>
</dbReference>
<dbReference type="CDD" id="cd11341">
    <property type="entry name" value="AmyAc_Pullulanase_LD-like"/>
    <property type="match status" value="1"/>
</dbReference>
<keyword evidence="4" id="KW-1185">Reference proteome</keyword>
<accession>A0A6H0WKG8</accession>
<dbReference type="Gene3D" id="3.20.20.80">
    <property type="entry name" value="Glycosidases"/>
    <property type="match status" value="1"/>
</dbReference>
<dbReference type="RefSeq" id="WP_167873120.1">
    <property type="nucleotide sequence ID" value="NZ_CP048852.1"/>
</dbReference>
<dbReference type="InterPro" id="IPR006047">
    <property type="entry name" value="GH13_cat_dom"/>
</dbReference>
<dbReference type="Pfam" id="PF02922">
    <property type="entry name" value="CBM_48"/>
    <property type="match status" value="1"/>
</dbReference>
<dbReference type="InterPro" id="IPR004193">
    <property type="entry name" value="Glyco_hydro_13_N"/>
</dbReference>
<dbReference type="KEGG" id="bteq:G4P54_15255"/>
<dbReference type="SUPFAM" id="SSF81296">
    <property type="entry name" value="E set domains"/>
    <property type="match status" value="1"/>
</dbReference>
<dbReference type="Gene3D" id="2.60.40.2320">
    <property type="match status" value="1"/>
</dbReference>
<dbReference type="Pfam" id="PF21653">
    <property type="entry name" value="pulA_all-beta"/>
    <property type="match status" value="1"/>
</dbReference>
<keyword evidence="3" id="KW-0378">Hydrolase</keyword>
<comment type="similarity">
    <text evidence="1">Belongs to the glycosyl hydrolase 13 family.</text>
</comment>
<dbReference type="Gene3D" id="2.60.40.10">
    <property type="entry name" value="Immunoglobulins"/>
    <property type="match status" value="1"/>
</dbReference>
<dbReference type="SMART" id="SM00642">
    <property type="entry name" value="Aamy"/>
    <property type="match status" value="1"/>
</dbReference>
<protein>
    <submittedName>
        <fullName evidence="3">Type I pullulanase</fullName>
        <ecNumber evidence="3">3.2.1.41</ecNumber>
    </submittedName>
</protein>
<dbReference type="NCBIfam" id="TIGR02104">
    <property type="entry name" value="pulA_typeI"/>
    <property type="match status" value="1"/>
</dbReference>
<organism evidence="3 4">
    <name type="scientific">Bacillus tequilensis</name>
    <dbReference type="NCBI Taxonomy" id="227866"/>
    <lineage>
        <taxon>Bacteria</taxon>
        <taxon>Bacillati</taxon>
        <taxon>Bacillota</taxon>
        <taxon>Bacilli</taxon>
        <taxon>Bacillales</taxon>
        <taxon>Bacillaceae</taxon>
        <taxon>Bacillus</taxon>
    </lineage>
</organism>
<evidence type="ECO:0000259" key="2">
    <source>
        <dbReference type="SMART" id="SM00642"/>
    </source>
</evidence>
<gene>
    <name evidence="3" type="primary">pulA</name>
    <name evidence="3" type="ORF">G4P54_15255</name>
</gene>
<name>A0A6H0WKG8_9BACI</name>
<feature type="domain" description="Glycosyl hydrolase family 13 catalytic" evidence="2">
    <location>
        <begin position="219"/>
        <end position="613"/>
    </location>
</feature>
<dbReference type="InterPro" id="IPR017853">
    <property type="entry name" value="GH"/>
</dbReference>
<dbReference type="InterPro" id="IPR049117">
    <property type="entry name" value="pulA_all-beta"/>
</dbReference>
<dbReference type="EC" id="3.2.1.41" evidence="3"/>
<reference evidence="3 4" key="1">
    <citation type="submission" date="2020-02" db="EMBL/GenBank/DDBJ databases">
        <title>Genome sequencing, annotation and comparative genomic analysis of Bacillus tequilensis EA-CB0015, an effective biological control agent against Pseudocercospora fijiensis in banana plants.</title>
        <authorList>
            <person name="Cuellar-Gaviria T.Z."/>
            <person name="Ju K.-S."/>
            <person name="Villegas-Escobar V."/>
        </authorList>
    </citation>
    <scope>NUCLEOTIDE SEQUENCE [LARGE SCALE GENOMIC DNA]</scope>
    <source>
        <strain evidence="3 4">EA-CB0015</strain>
    </source>
</reference>
<sequence length="718" mass="80744">MVSIRRSFEAYVDDMNIITVLIPSDQKEIMTPPFQLETETAVFPLAVREEYRLEATYKYVCVSDHPVTFGKTHAVRASSGDQTDLQIGAVIRTDAFDDAFYYDGELGAVYTADYTEFKVWAPAAVSAAVKLSPPNKSGRMFQMTRLEKGVYAVTASGDLHGYEYVFCICNNSVWTETVDPYAKAVTVNGEKGVVLRPDQMKCSDPLKPFPHPADAVIYEMHIRDFSIHQYSGMKNKGKYLALTETDTQTTNGCSSGLAYVKELGVTHVELLPVNDFAGVDEKKPLDAYNWGYNPLHFFAPEGSYASNPHDPQTRKTELKQMIKTLHQHGLRVILDVVFNHVYERENSPFEKTVPGYFFRHNAFGMPSNGTGVGNDIASERQMARKFIADCVIYWLQEYDADGFRFDLLGILDIDTVLFIKEKAMAVKPGILLFGEGWDLDTPLPHEQKAILANASKMPGIGFFNDMFRDAVKGNTFQLMSAGFALGSGGAAENVMHGITGSSGWKALAPVVPEPSQSINYVESHDNHTFWDKMSLALPQETDSRKRSRQRLASAIILLAQGVPFIHSGQEFFRTKQGVENSYQSSDSINQLDWDRREMFKEDVDYFRRLISLRKAHPAFRLRSAADIRRHLECLTRDEHLIAYRLHNLNGIDEWEDVIVIHHASPAAVEWKLPNDKTYRLLCDTSGFQHDPKEIKKAVAVMGIGTVILYLASDLKSFA</sequence>
<dbReference type="CDD" id="cd02860">
    <property type="entry name" value="E_set_Pullulanase"/>
    <property type="match status" value="1"/>
</dbReference>
<dbReference type="Gene3D" id="2.60.40.1180">
    <property type="entry name" value="Golgi alpha-mannosidase II"/>
    <property type="match status" value="1"/>
</dbReference>
<evidence type="ECO:0000313" key="4">
    <source>
        <dbReference type="Proteomes" id="UP000501914"/>
    </source>
</evidence>
<evidence type="ECO:0000313" key="3">
    <source>
        <dbReference type="EMBL" id="QIW81062.1"/>
    </source>
</evidence>
<evidence type="ECO:0000256" key="1">
    <source>
        <dbReference type="ARBA" id="ARBA00008061"/>
    </source>
</evidence>
<dbReference type="Pfam" id="PF00128">
    <property type="entry name" value="Alpha-amylase"/>
    <property type="match status" value="1"/>
</dbReference>